<keyword evidence="2" id="KW-1185">Reference proteome</keyword>
<dbReference type="EMBL" id="JBHRTN010000005">
    <property type="protein sequence ID" value="MFC3124330.1"/>
    <property type="molecule type" value="Genomic_DNA"/>
</dbReference>
<dbReference type="Proteomes" id="UP001595593">
    <property type="component" value="Unassembled WGS sequence"/>
</dbReference>
<comment type="caution">
    <text evidence="1">The sequence shown here is derived from an EMBL/GenBank/DDBJ whole genome shotgun (WGS) entry which is preliminary data.</text>
</comment>
<name>A0ABV7FZT9_9PROT</name>
<sequence>MDVDFRLSGNAMDIAKALTLLVGVQGVTLQVRENAEGSLASVIGAISGRAEIEDDPAETPATPGRVFMDLPTMRRMLLGSPLNETQVNLLNILYRQTGWMSSPTLQEKLNLPMKSFRGLMGGFGLRVTGNKFAVGETAPIFFDVMKRQGLTYYRLPGRAKQAMRLAGLVQ</sequence>
<protein>
    <submittedName>
        <fullName evidence="1">Uncharacterized protein</fullName>
    </submittedName>
</protein>
<accession>A0ABV7FZT9</accession>
<reference evidence="2" key="1">
    <citation type="journal article" date="2019" name="Int. J. Syst. Evol. Microbiol.">
        <title>The Global Catalogue of Microorganisms (GCM) 10K type strain sequencing project: providing services to taxonomists for standard genome sequencing and annotation.</title>
        <authorList>
            <consortium name="The Broad Institute Genomics Platform"/>
            <consortium name="The Broad Institute Genome Sequencing Center for Infectious Disease"/>
            <person name="Wu L."/>
            <person name="Ma J."/>
        </authorList>
    </citation>
    <scope>NUCLEOTIDE SEQUENCE [LARGE SCALE GENOMIC DNA]</scope>
    <source>
        <strain evidence="2">KCTC 52094</strain>
    </source>
</reference>
<evidence type="ECO:0000313" key="2">
    <source>
        <dbReference type="Proteomes" id="UP001595593"/>
    </source>
</evidence>
<evidence type="ECO:0000313" key="1">
    <source>
        <dbReference type="EMBL" id="MFC3124330.1"/>
    </source>
</evidence>
<dbReference type="RefSeq" id="WP_379594756.1">
    <property type="nucleotide sequence ID" value="NZ_JBHRTN010000005.1"/>
</dbReference>
<gene>
    <name evidence="1" type="ORF">ACFOD4_04590</name>
</gene>
<organism evidence="1 2">
    <name type="scientific">Teichococcus globiformis</name>
    <dbReference type="NCBI Taxonomy" id="2307229"/>
    <lineage>
        <taxon>Bacteria</taxon>
        <taxon>Pseudomonadati</taxon>
        <taxon>Pseudomonadota</taxon>
        <taxon>Alphaproteobacteria</taxon>
        <taxon>Acetobacterales</taxon>
        <taxon>Roseomonadaceae</taxon>
        <taxon>Roseomonas</taxon>
    </lineage>
</organism>
<proteinExistence type="predicted"/>